<dbReference type="PROSITE" id="PS50106">
    <property type="entry name" value="PDZ"/>
    <property type="match status" value="1"/>
</dbReference>
<dbReference type="Gene3D" id="3.30.750.44">
    <property type="match status" value="1"/>
</dbReference>
<dbReference type="Gene3D" id="3.90.226.10">
    <property type="entry name" value="2-enoyl-CoA Hydratase, Chain A, domain 1"/>
    <property type="match status" value="1"/>
</dbReference>
<dbReference type="SMART" id="SM00245">
    <property type="entry name" value="TSPc"/>
    <property type="match status" value="1"/>
</dbReference>
<keyword evidence="2 5" id="KW-0645">Protease</keyword>
<evidence type="ECO:0000313" key="9">
    <source>
        <dbReference type="Proteomes" id="UP000604730"/>
    </source>
</evidence>
<keyword evidence="6" id="KW-1133">Transmembrane helix</keyword>
<dbReference type="InterPro" id="IPR004447">
    <property type="entry name" value="Peptidase_S41A"/>
</dbReference>
<evidence type="ECO:0000256" key="3">
    <source>
        <dbReference type="ARBA" id="ARBA00022801"/>
    </source>
</evidence>
<evidence type="ECO:0000256" key="2">
    <source>
        <dbReference type="ARBA" id="ARBA00022670"/>
    </source>
</evidence>
<dbReference type="Pfam" id="PF03572">
    <property type="entry name" value="Peptidase_S41"/>
    <property type="match status" value="1"/>
</dbReference>
<accession>A0ABS1IY12</accession>
<proteinExistence type="inferred from homology"/>
<feature type="domain" description="PDZ" evidence="7">
    <location>
        <begin position="121"/>
        <end position="191"/>
    </location>
</feature>
<dbReference type="Gene3D" id="2.30.42.10">
    <property type="match status" value="1"/>
</dbReference>
<dbReference type="InterPro" id="IPR055210">
    <property type="entry name" value="CtpA/B_N"/>
</dbReference>
<evidence type="ECO:0000256" key="4">
    <source>
        <dbReference type="ARBA" id="ARBA00022825"/>
    </source>
</evidence>
<evidence type="ECO:0000256" key="5">
    <source>
        <dbReference type="RuleBase" id="RU004404"/>
    </source>
</evidence>
<keyword evidence="9" id="KW-1185">Reference proteome</keyword>
<feature type="transmembrane region" description="Helical" evidence="6">
    <location>
        <begin position="7"/>
        <end position="30"/>
    </location>
</feature>
<dbReference type="InterPro" id="IPR005151">
    <property type="entry name" value="Tail-specific_protease"/>
</dbReference>
<dbReference type="CDD" id="cd06782">
    <property type="entry name" value="cpPDZ_CPP-like"/>
    <property type="match status" value="1"/>
</dbReference>
<evidence type="ECO:0000259" key="7">
    <source>
        <dbReference type="PROSITE" id="PS50106"/>
    </source>
</evidence>
<dbReference type="NCBIfam" id="TIGR00225">
    <property type="entry name" value="prc"/>
    <property type="match status" value="1"/>
</dbReference>
<dbReference type="Pfam" id="PF22694">
    <property type="entry name" value="CtpB_N-like"/>
    <property type="match status" value="1"/>
</dbReference>
<dbReference type="CDD" id="cd07560">
    <property type="entry name" value="Peptidase_S41_CPP"/>
    <property type="match status" value="1"/>
</dbReference>
<dbReference type="InterPro" id="IPR029045">
    <property type="entry name" value="ClpP/crotonase-like_dom_sf"/>
</dbReference>
<dbReference type="SUPFAM" id="SSF52096">
    <property type="entry name" value="ClpP/crotonase"/>
    <property type="match status" value="1"/>
</dbReference>
<protein>
    <submittedName>
        <fullName evidence="8">S41 family peptidase</fullName>
    </submittedName>
</protein>
<evidence type="ECO:0000256" key="6">
    <source>
        <dbReference type="SAM" id="Phobius"/>
    </source>
</evidence>
<comment type="caution">
    <text evidence="8">The sequence shown here is derived from an EMBL/GenBank/DDBJ whole genome shotgun (WGS) entry which is preliminary data.</text>
</comment>
<reference evidence="8 9" key="1">
    <citation type="submission" date="2021-01" db="EMBL/GenBank/DDBJ databases">
        <title>Isolation and description of Catonella massiliensis sp. nov., a novel Catonella species, isolated from a stable periodontitis subject.</title>
        <authorList>
            <person name="Antezack A."/>
            <person name="Boxberger M."/>
            <person name="La Scola B."/>
            <person name="Monnet-Corti V."/>
        </authorList>
    </citation>
    <scope>NUCLEOTIDE SEQUENCE [LARGE SCALE GENOMIC DNA]</scope>
    <source>
        <strain evidence="8 9">Marseille-Q4567</strain>
    </source>
</reference>
<evidence type="ECO:0000256" key="1">
    <source>
        <dbReference type="ARBA" id="ARBA00009179"/>
    </source>
</evidence>
<organism evidence="8 9">
    <name type="scientific">Catonella massiliensis</name>
    <dbReference type="NCBI Taxonomy" id="2799636"/>
    <lineage>
        <taxon>Bacteria</taxon>
        <taxon>Bacillati</taxon>
        <taxon>Bacillota</taxon>
        <taxon>Clostridia</taxon>
        <taxon>Lachnospirales</taxon>
        <taxon>Lachnospiraceae</taxon>
        <taxon>Catonella</taxon>
    </lineage>
</organism>
<dbReference type="SMART" id="SM00228">
    <property type="entry name" value="PDZ"/>
    <property type="match status" value="1"/>
</dbReference>
<dbReference type="InterPro" id="IPR001478">
    <property type="entry name" value="PDZ"/>
</dbReference>
<keyword evidence="6" id="KW-0812">Transmembrane</keyword>
<dbReference type="Proteomes" id="UP000604730">
    <property type="component" value="Unassembled WGS sequence"/>
</dbReference>
<dbReference type="InterPro" id="IPR036034">
    <property type="entry name" value="PDZ_sf"/>
</dbReference>
<keyword evidence="6" id="KW-0472">Membrane</keyword>
<dbReference type="PANTHER" id="PTHR32060:SF30">
    <property type="entry name" value="CARBOXY-TERMINAL PROCESSING PROTEASE CTPA"/>
    <property type="match status" value="1"/>
</dbReference>
<dbReference type="EMBL" id="JAEPRJ010000001">
    <property type="protein sequence ID" value="MBK5896782.1"/>
    <property type="molecule type" value="Genomic_DNA"/>
</dbReference>
<gene>
    <name evidence="8" type="ORF">JJN12_03140</name>
</gene>
<comment type="similarity">
    <text evidence="1 5">Belongs to the peptidase S41A family.</text>
</comment>
<keyword evidence="3 5" id="KW-0378">Hydrolase</keyword>
<dbReference type="SUPFAM" id="SSF50156">
    <property type="entry name" value="PDZ domain-like"/>
    <property type="match status" value="1"/>
</dbReference>
<dbReference type="PANTHER" id="PTHR32060">
    <property type="entry name" value="TAIL-SPECIFIC PROTEASE"/>
    <property type="match status" value="1"/>
</dbReference>
<keyword evidence="4 5" id="KW-0720">Serine protease</keyword>
<dbReference type="Pfam" id="PF13180">
    <property type="entry name" value="PDZ_2"/>
    <property type="match status" value="1"/>
</dbReference>
<dbReference type="RefSeq" id="WP_208428332.1">
    <property type="nucleotide sequence ID" value="NZ_JAEPRJ010000001.1"/>
</dbReference>
<sequence length="428" mass="47161">MKDNKKFFLGVFIGMIVMVLLAVGLVDLAFQNRNVRMLLFDTVKKMSTISSEETESEKPGNVSGAAIDWNKVTDKEEEIYNTIDDYYLNGIDNDKMKDGIYKGMVDSLGDPYTVYYNSEEYKQFTSSSSGTYSGIGVAVSQNVTTGAITIVKTFKKGSGEKEGMKPGDVIYKVEGKKIEGLELSKVVSMIKGEEGTFVKVTVLRDGKEIEFNLERKKLEVDTVNYRMEERSGKKIGYISVSEFDEVTASQFKNAISELNKEGMEGLVIDLRDNPGGLLDVTCEMLDRMIKKGLLVYTVDKNGKRVDEDATDSDSFDKPVAILVNGNSASASEVFSGAMKDYKAATLVGTRTFGKGIVQSIVPFGDGTAMKVTVSKYYTPNGVNIHGTGIEPDVVVELSKDATKNGKYDRKYDNQLNKALDVVVDKLKK</sequence>
<evidence type="ECO:0000313" key="8">
    <source>
        <dbReference type="EMBL" id="MBK5896782.1"/>
    </source>
</evidence>
<name>A0ABS1IY12_9FIRM</name>